<gene>
    <name evidence="1" type="ORF">B1B05_05345</name>
</gene>
<name>A0ABX4EB14_9BACI</name>
<evidence type="ECO:0000313" key="1">
    <source>
        <dbReference type="EMBL" id="OXS79198.1"/>
    </source>
</evidence>
<dbReference type="Proteomes" id="UP000215545">
    <property type="component" value="Unassembled WGS sequence"/>
</dbReference>
<accession>A0ABX4EB14</accession>
<keyword evidence="2" id="KW-1185">Reference proteome</keyword>
<dbReference type="EMBL" id="MWSK01000002">
    <property type="protein sequence ID" value="OXS79198.1"/>
    <property type="molecule type" value="Genomic_DNA"/>
</dbReference>
<proteinExistence type="predicted"/>
<evidence type="ECO:0008006" key="3">
    <source>
        <dbReference type="Google" id="ProtNLM"/>
    </source>
</evidence>
<sequence length="99" mass="11114">MLSSVILLLFRFCQRLFLPTEGGWRRTKTPWGSAGQVRSTFDALAAKVSSPPAPRNAQSCRSRPFCVGTSAFTKGFTIMKIKKKPNEAIVRLFLLFKTF</sequence>
<comment type="caution">
    <text evidence="1">The sequence shown here is derived from an EMBL/GenBank/DDBJ whole genome shotgun (WGS) entry which is preliminary data.</text>
</comment>
<organism evidence="1 2">
    <name type="scientific">Domibacillus enclensis</name>
    <dbReference type="NCBI Taxonomy" id="1017273"/>
    <lineage>
        <taxon>Bacteria</taxon>
        <taxon>Bacillati</taxon>
        <taxon>Bacillota</taxon>
        <taxon>Bacilli</taxon>
        <taxon>Bacillales</taxon>
        <taxon>Bacillaceae</taxon>
        <taxon>Domibacillus</taxon>
    </lineage>
</organism>
<reference evidence="2" key="1">
    <citation type="submission" date="2017-03" db="EMBL/GenBank/DDBJ databases">
        <title>Bacillus sp. V-88(T) DSM27956, whole genome shotgun sequencing project.</title>
        <authorList>
            <person name="Dastager S.G."/>
            <person name="Neurgaonkar P.S."/>
            <person name="Dharne M.S."/>
        </authorList>
    </citation>
    <scope>NUCLEOTIDE SEQUENCE [LARGE SCALE GENOMIC DNA]</scope>
    <source>
        <strain evidence="2">DSM 25145</strain>
    </source>
</reference>
<evidence type="ECO:0000313" key="2">
    <source>
        <dbReference type="Proteomes" id="UP000215545"/>
    </source>
</evidence>
<protein>
    <recommendedName>
        <fullName evidence="3">Secreted protein</fullName>
    </recommendedName>
</protein>